<evidence type="ECO:0008006" key="4">
    <source>
        <dbReference type="Google" id="ProtNLM"/>
    </source>
</evidence>
<dbReference type="EMBL" id="JASSZA010000006">
    <property type="protein sequence ID" value="KAK2109241.1"/>
    <property type="molecule type" value="Genomic_DNA"/>
</dbReference>
<sequence>MALAHYTKEGFLYLSTLGITTLLPDTCCLVNNSKSWLPQLPDCDKVKSSLYKCWNFIQNGAIMNKGTGHCLEVENWGLAGIDLILRSCTGQRWATKNSIRSYNLGGLFTSAASASSFPPWDWNTWGDFSELEASITGQPPLDHMGSHLGLMVLGVARDQGREEELMKQERVRKRKKKQDPGGEERIGPKSFGKI</sequence>
<proteinExistence type="predicted"/>
<evidence type="ECO:0000256" key="1">
    <source>
        <dbReference type="SAM" id="MobiDB-lite"/>
    </source>
</evidence>
<organism evidence="2 3">
    <name type="scientific">Saguinus oedipus</name>
    <name type="common">Cotton-top tamarin</name>
    <name type="synonym">Oedipomidas oedipus</name>
    <dbReference type="NCBI Taxonomy" id="9490"/>
    <lineage>
        <taxon>Eukaryota</taxon>
        <taxon>Metazoa</taxon>
        <taxon>Chordata</taxon>
        <taxon>Craniata</taxon>
        <taxon>Vertebrata</taxon>
        <taxon>Euteleostomi</taxon>
        <taxon>Mammalia</taxon>
        <taxon>Eutheria</taxon>
        <taxon>Euarchontoglires</taxon>
        <taxon>Primates</taxon>
        <taxon>Haplorrhini</taxon>
        <taxon>Platyrrhini</taxon>
        <taxon>Cebidae</taxon>
        <taxon>Callitrichinae</taxon>
        <taxon>Saguinus</taxon>
    </lineage>
</organism>
<dbReference type="InterPro" id="IPR035992">
    <property type="entry name" value="Ricin_B-like_lectins"/>
</dbReference>
<name>A0ABQ9VIN7_SAGOE</name>
<evidence type="ECO:0000313" key="2">
    <source>
        <dbReference type="EMBL" id="KAK2109241.1"/>
    </source>
</evidence>
<dbReference type="SUPFAM" id="SSF50370">
    <property type="entry name" value="Ricin B-like lectins"/>
    <property type="match status" value="1"/>
</dbReference>
<gene>
    <name evidence="2" type="ORF">P7K49_014406</name>
</gene>
<dbReference type="Proteomes" id="UP001266305">
    <property type="component" value="Unassembled WGS sequence"/>
</dbReference>
<comment type="caution">
    <text evidence="2">The sequence shown here is derived from an EMBL/GenBank/DDBJ whole genome shotgun (WGS) entry which is preliminary data.</text>
</comment>
<feature type="compositionally biased region" description="Basic and acidic residues" evidence="1">
    <location>
        <begin position="178"/>
        <end position="187"/>
    </location>
</feature>
<protein>
    <recommendedName>
        <fullName evidence="4">Ricin B lectin domain-containing protein</fullName>
    </recommendedName>
</protein>
<keyword evidence="3" id="KW-1185">Reference proteome</keyword>
<feature type="region of interest" description="Disordered" evidence="1">
    <location>
        <begin position="162"/>
        <end position="194"/>
    </location>
</feature>
<reference evidence="2 3" key="1">
    <citation type="submission" date="2023-05" db="EMBL/GenBank/DDBJ databases">
        <title>B98-5 Cell Line De Novo Hybrid Assembly: An Optical Mapping Approach.</title>
        <authorList>
            <person name="Kananen K."/>
            <person name="Auerbach J.A."/>
            <person name="Kautto E."/>
            <person name="Blachly J.S."/>
        </authorList>
    </citation>
    <scope>NUCLEOTIDE SEQUENCE [LARGE SCALE GENOMIC DNA]</scope>
    <source>
        <strain evidence="2">B95-8</strain>
        <tissue evidence="2">Cell line</tissue>
    </source>
</reference>
<accession>A0ABQ9VIN7</accession>
<evidence type="ECO:0000313" key="3">
    <source>
        <dbReference type="Proteomes" id="UP001266305"/>
    </source>
</evidence>
<dbReference type="Gene3D" id="2.80.10.50">
    <property type="match status" value="1"/>
</dbReference>